<evidence type="ECO:0000313" key="9">
    <source>
        <dbReference type="EMBL" id="HIU54262.1"/>
    </source>
</evidence>
<evidence type="ECO:0000256" key="4">
    <source>
        <dbReference type="ARBA" id="ARBA00022989"/>
    </source>
</evidence>
<dbReference type="EMBL" id="DVNA01000008">
    <property type="protein sequence ID" value="HIU54262.1"/>
    <property type="molecule type" value="Genomic_DNA"/>
</dbReference>
<feature type="transmembrane region" description="Helical" evidence="8">
    <location>
        <begin position="183"/>
        <end position="203"/>
    </location>
</feature>
<comment type="subcellular location">
    <subcellularLocation>
        <location evidence="1">Membrane</location>
        <topology evidence="1">Multi-pass membrane protein</topology>
    </subcellularLocation>
</comment>
<organism evidence="9 10">
    <name type="scientific">Candidatus Gallibacteroides avistercoris</name>
    <dbReference type="NCBI Taxonomy" id="2840833"/>
    <lineage>
        <taxon>Bacteria</taxon>
        <taxon>Pseudomonadati</taxon>
        <taxon>Bacteroidota</taxon>
        <taxon>Bacteroidia</taxon>
        <taxon>Bacteroidales</taxon>
        <taxon>Bacteroidaceae</taxon>
        <taxon>Bacteroidaceae incertae sedis</taxon>
        <taxon>Candidatus Gallibacteroides</taxon>
    </lineage>
</organism>
<evidence type="ECO:0000313" key="10">
    <source>
        <dbReference type="Proteomes" id="UP000824112"/>
    </source>
</evidence>
<feature type="transmembrane region" description="Helical" evidence="8">
    <location>
        <begin position="268"/>
        <end position="288"/>
    </location>
</feature>
<dbReference type="GO" id="GO:0008360">
    <property type="term" value="P:regulation of cell shape"/>
    <property type="evidence" value="ECO:0007669"/>
    <property type="project" value="UniProtKB-KW"/>
</dbReference>
<dbReference type="InterPro" id="IPR001182">
    <property type="entry name" value="FtsW/RodA"/>
</dbReference>
<evidence type="ECO:0000256" key="7">
    <source>
        <dbReference type="ARBA" id="ARBA00033270"/>
    </source>
</evidence>
<name>A0A9D1SC79_9BACT</name>
<dbReference type="PANTHER" id="PTHR30474">
    <property type="entry name" value="CELL CYCLE PROTEIN"/>
    <property type="match status" value="1"/>
</dbReference>
<keyword evidence="3" id="KW-0133">Cell shape</keyword>
<reference evidence="9" key="2">
    <citation type="journal article" date="2021" name="PeerJ">
        <title>Extensive microbial diversity within the chicken gut microbiome revealed by metagenomics and culture.</title>
        <authorList>
            <person name="Gilroy R."/>
            <person name="Ravi A."/>
            <person name="Getino M."/>
            <person name="Pursley I."/>
            <person name="Horton D.L."/>
            <person name="Alikhan N.F."/>
            <person name="Baker D."/>
            <person name="Gharbi K."/>
            <person name="Hall N."/>
            <person name="Watson M."/>
            <person name="Adriaenssens E.M."/>
            <person name="Foster-Nyarko E."/>
            <person name="Jarju S."/>
            <person name="Secka A."/>
            <person name="Antonio M."/>
            <person name="Oren A."/>
            <person name="Chaudhuri R.R."/>
            <person name="La Ragione R."/>
            <person name="Hildebrand F."/>
            <person name="Pallen M.J."/>
        </authorList>
    </citation>
    <scope>NUCLEOTIDE SEQUENCE</scope>
    <source>
        <strain evidence="9">CHK158-818</strain>
    </source>
</reference>
<evidence type="ECO:0000256" key="3">
    <source>
        <dbReference type="ARBA" id="ARBA00022960"/>
    </source>
</evidence>
<evidence type="ECO:0000256" key="5">
    <source>
        <dbReference type="ARBA" id="ARBA00023136"/>
    </source>
</evidence>
<dbReference type="GO" id="GO:0015648">
    <property type="term" value="F:lipid-linked peptidoglycan transporter activity"/>
    <property type="evidence" value="ECO:0007669"/>
    <property type="project" value="TreeGrafter"/>
</dbReference>
<protein>
    <recommendedName>
        <fullName evidence="7">Cell wall polymerase</fullName>
    </recommendedName>
    <alternativeName>
        <fullName evidence="6">Peptidoglycan polymerase</fullName>
    </alternativeName>
</protein>
<dbReference type="NCBIfam" id="NF037961">
    <property type="entry name" value="RodA_shape"/>
    <property type="match status" value="2"/>
</dbReference>
<reference evidence="9" key="1">
    <citation type="submission" date="2020-10" db="EMBL/GenBank/DDBJ databases">
        <authorList>
            <person name="Gilroy R."/>
        </authorList>
    </citation>
    <scope>NUCLEOTIDE SEQUENCE</scope>
    <source>
        <strain evidence="9">CHK158-818</strain>
    </source>
</reference>
<dbReference type="GO" id="GO:0005886">
    <property type="term" value="C:plasma membrane"/>
    <property type="evidence" value="ECO:0007669"/>
    <property type="project" value="TreeGrafter"/>
</dbReference>
<feature type="transmembrane region" description="Helical" evidence="8">
    <location>
        <begin position="54"/>
        <end position="71"/>
    </location>
</feature>
<gene>
    <name evidence="9" type="ORF">IAB03_00475</name>
</gene>
<feature type="transmembrane region" description="Helical" evidence="8">
    <location>
        <begin position="295"/>
        <end position="316"/>
    </location>
</feature>
<evidence type="ECO:0000256" key="6">
    <source>
        <dbReference type="ARBA" id="ARBA00032370"/>
    </source>
</evidence>
<keyword evidence="2 8" id="KW-0812">Transmembrane</keyword>
<feature type="transmembrane region" description="Helical" evidence="8">
    <location>
        <begin position="78"/>
        <end position="98"/>
    </location>
</feature>
<feature type="transmembrane region" description="Helical" evidence="8">
    <location>
        <begin position="215"/>
        <end position="236"/>
    </location>
</feature>
<proteinExistence type="predicted"/>
<feature type="transmembrane region" description="Helical" evidence="8">
    <location>
        <begin position="145"/>
        <end position="162"/>
    </location>
</feature>
<dbReference type="InterPro" id="IPR018365">
    <property type="entry name" value="Cell_cycle_FtsW-rel_CS"/>
</dbReference>
<keyword evidence="5 8" id="KW-0472">Membrane</keyword>
<feature type="transmembrane region" description="Helical" evidence="8">
    <location>
        <begin position="422"/>
        <end position="443"/>
    </location>
</feature>
<feature type="transmembrane region" description="Helical" evidence="8">
    <location>
        <begin position="243"/>
        <end position="262"/>
    </location>
</feature>
<keyword evidence="4 8" id="KW-1133">Transmembrane helix</keyword>
<dbReference type="GO" id="GO:0051301">
    <property type="term" value="P:cell division"/>
    <property type="evidence" value="ECO:0007669"/>
    <property type="project" value="InterPro"/>
</dbReference>
<evidence type="ECO:0000256" key="1">
    <source>
        <dbReference type="ARBA" id="ARBA00004141"/>
    </source>
</evidence>
<sequence>MVFLREINTWKALDWWTVLIYAILVFSGMVSIYAASYDFDGASMFDWTERSGKQLMWIGLSFGLAFVILMLDYRVYETYAYLIYFITILLLIATIFLASDIKGSRSWLELGFVNLQPAEFAKFATSLALARLMDSYNFKLTKPVNFIRAVFLILLPMVLIVLQRETGSALVYGSLAFVLYREGMSGTVLFAGLCAIVFFVLGIKYSAVMWNETPLGEFLVLTLILAVVIFALRIYYRDNRISNNLLFVSVLTAAVFWVLTFFGIRVNYIYPVLGIIGLSVVYLLLVYLQVRVRKLLMIAIFPVVFTGYLFSVDYVFSSVLEPHQQVRIRVSLGMEDDPRGAGYNVNQSVIAIGSGGFSGKGFLNGTQTKLKYVPEQDTDFIFCTIGEEEGFMGSLFVVTLFAALILRIVHIAERQRSNFGRVYGYCVASILFFHVAVNIGMVIGLCPVIGIPLPFFSYGGSSLWGFSILLFILLRIDAGRLERF</sequence>
<dbReference type="GO" id="GO:0032153">
    <property type="term" value="C:cell division site"/>
    <property type="evidence" value="ECO:0007669"/>
    <property type="project" value="TreeGrafter"/>
</dbReference>
<feature type="transmembrane region" description="Helical" evidence="8">
    <location>
        <begin position="12"/>
        <end position="34"/>
    </location>
</feature>
<accession>A0A9D1SC79</accession>
<dbReference type="Proteomes" id="UP000824112">
    <property type="component" value="Unassembled WGS sequence"/>
</dbReference>
<evidence type="ECO:0000256" key="2">
    <source>
        <dbReference type="ARBA" id="ARBA00022692"/>
    </source>
</evidence>
<dbReference type="PROSITE" id="PS00428">
    <property type="entry name" value="FTSW_RODA_SPOVE"/>
    <property type="match status" value="1"/>
</dbReference>
<feature type="transmembrane region" description="Helical" evidence="8">
    <location>
        <begin position="391"/>
        <end position="410"/>
    </location>
</feature>
<evidence type="ECO:0000256" key="8">
    <source>
        <dbReference type="SAM" id="Phobius"/>
    </source>
</evidence>
<comment type="caution">
    <text evidence="9">The sequence shown here is derived from an EMBL/GenBank/DDBJ whole genome shotgun (WGS) entry which is preliminary data.</text>
</comment>
<dbReference type="PANTHER" id="PTHR30474:SF1">
    <property type="entry name" value="PEPTIDOGLYCAN GLYCOSYLTRANSFERASE MRDB"/>
    <property type="match status" value="1"/>
</dbReference>
<dbReference type="Pfam" id="PF01098">
    <property type="entry name" value="FTSW_RODA_SPOVE"/>
    <property type="match status" value="2"/>
</dbReference>
<dbReference type="AlphaFoldDB" id="A0A9D1SC79"/>
<feature type="transmembrane region" description="Helical" evidence="8">
    <location>
        <begin position="455"/>
        <end position="474"/>
    </location>
</feature>